<accession>A0ABW7ETZ1</accession>
<feature type="compositionally biased region" description="Polar residues" evidence="1">
    <location>
        <begin position="1"/>
        <end position="13"/>
    </location>
</feature>
<dbReference type="EMBL" id="JBIGHY010000012">
    <property type="protein sequence ID" value="MFG6416809.1"/>
    <property type="molecule type" value="Genomic_DNA"/>
</dbReference>
<evidence type="ECO:0000313" key="4">
    <source>
        <dbReference type="Proteomes" id="UP001606300"/>
    </source>
</evidence>
<dbReference type="Pfam" id="PF05901">
    <property type="entry name" value="Excalibur"/>
    <property type="match status" value="1"/>
</dbReference>
<feature type="domain" description="Excalibur calcium-binding" evidence="2">
    <location>
        <begin position="67"/>
        <end position="101"/>
    </location>
</feature>
<proteinExistence type="predicted"/>
<comment type="caution">
    <text evidence="3">The sequence shown here is derived from an EMBL/GenBank/DDBJ whole genome shotgun (WGS) entry which is preliminary data.</text>
</comment>
<feature type="compositionally biased region" description="Low complexity" evidence="1">
    <location>
        <begin position="36"/>
        <end position="52"/>
    </location>
</feature>
<dbReference type="RefSeq" id="WP_394472871.1">
    <property type="nucleotide sequence ID" value="NZ_JBIGHY010000012.1"/>
</dbReference>
<protein>
    <submittedName>
        <fullName evidence="3">Excalibur calcium-binding domain-containing protein</fullName>
    </submittedName>
</protein>
<reference evidence="3 4" key="1">
    <citation type="submission" date="2024-09" db="EMBL/GenBank/DDBJ databases">
        <title>Novel species of the genus Pelomonas and Roseateles isolated from streams.</title>
        <authorList>
            <person name="Lu H."/>
        </authorList>
    </citation>
    <scope>NUCLEOTIDE SEQUENCE [LARGE SCALE GENOMIC DNA]</scope>
    <source>
        <strain evidence="3 4">DC23W</strain>
    </source>
</reference>
<evidence type="ECO:0000259" key="2">
    <source>
        <dbReference type="Pfam" id="PF05901"/>
    </source>
</evidence>
<organism evidence="3 4">
    <name type="scientific">Pelomonas dachongensis</name>
    <dbReference type="NCBI Taxonomy" id="3299029"/>
    <lineage>
        <taxon>Bacteria</taxon>
        <taxon>Pseudomonadati</taxon>
        <taxon>Pseudomonadota</taxon>
        <taxon>Betaproteobacteria</taxon>
        <taxon>Burkholderiales</taxon>
        <taxon>Sphaerotilaceae</taxon>
        <taxon>Roseateles</taxon>
    </lineage>
</organism>
<evidence type="ECO:0000256" key="1">
    <source>
        <dbReference type="SAM" id="MobiDB-lite"/>
    </source>
</evidence>
<evidence type="ECO:0000313" key="3">
    <source>
        <dbReference type="EMBL" id="MFG6416809.1"/>
    </source>
</evidence>
<feature type="region of interest" description="Disordered" evidence="1">
    <location>
        <begin position="1"/>
        <end position="52"/>
    </location>
</feature>
<dbReference type="Proteomes" id="UP001606300">
    <property type="component" value="Unassembled WGS sequence"/>
</dbReference>
<name>A0ABW7ETZ1_9BURK</name>
<keyword evidence="4" id="KW-1185">Reference proteome</keyword>
<sequence>MNGTTTYQQSPCPANQARKEPTLQELNDAEKKRKASAAISSASAASANAVAPSLAPARATGFHCDGRQHCSQMTSCAEAKQFLANCPGVKMDGDRNGIPCEKQWCSR</sequence>
<dbReference type="InterPro" id="IPR008613">
    <property type="entry name" value="Excalibur_Ca-bd_domain"/>
</dbReference>
<gene>
    <name evidence="3" type="ORF">ACG02S_23200</name>
</gene>